<dbReference type="RefSeq" id="WP_151167892.1">
    <property type="nucleotide sequence ID" value="NZ_WACR01000006.1"/>
</dbReference>
<protein>
    <recommendedName>
        <fullName evidence="3">Sugar 3,4-ketoisomerase QdtA cupin domain-containing protein</fullName>
    </recommendedName>
</protein>
<sequence length="124" mass="13564">MNGIVVKKLSEIGQNENGSTFGLATRPAEGFIVAQRKKGSKSGGHYHKGNSATKNPEILILTSGSAKVYGSDRKTGETFHHEVEAPVELNIYPNVIHTVEALTDISFIEFNSLDEHKADTFYDD</sequence>
<dbReference type="InterPro" id="IPR014710">
    <property type="entry name" value="RmlC-like_jellyroll"/>
</dbReference>
<accession>A0A6N6M6F6</accession>
<evidence type="ECO:0008006" key="3">
    <source>
        <dbReference type="Google" id="ProtNLM"/>
    </source>
</evidence>
<evidence type="ECO:0000313" key="1">
    <source>
        <dbReference type="EMBL" id="KAB1063909.1"/>
    </source>
</evidence>
<name>A0A6N6M6F6_9FLAO</name>
<organism evidence="1 2">
    <name type="scientific">Salibacter halophilus</name>
    <dbReference type="NCBI Taxonomy" id="1803916"/>
    <lineage>
        <taxon>Bacteria</taxon>
        <taxon>Pseudomonadati</taxon>
        <taxon>Bacteroidota</taxon>
        <taxon>Flavobacteriia</taxon>
        <taxon>Flavobacteriales</taxon>
        <taxon>Salibacteraceae</taxon>
        <taxon>Salibacter</taxon>
    </lineage>
</organism>
<dbReference type="InterPro" id="IPR011051">
    <property type="entry name" value="RmlC_Cupin_sf"/>
</dbReference>
<dbReference type="EMBL" id="WACR01000006">
    <property type="protein sequence ID" value="KAB1063909.1"/>
    <property type="molecule type" value="Genomic_DNA"/>
</dbReference>
<reference evidence="1 2" key="1">
    <citation type="submission" date="2019-09" db="EMBL/GenBank/DDBJ databases">
        <title>Genomes of Cryomorphaceae.</title>
        <authorList>
            <person name="Bowman J.P."/>
        </authorList>
    </citation>
    <scope>NUCLEOTIDE SEQUENCE [LARGE SCALE GENOMIC DNA]</scope>
    <source>
        <strain evidence="1 2">KCTC 52047</strain>
    </source>
</reference>
<dbReference type="Gene3D" id="2.60.120.10">
    <property type="entry name" value="Jelly Rolls"/>
    <property type="match status" value="1"/>
</dbReference>
<dbReference type="SUPFAM" id="SSF51182">
    <property type="entry name" value="RmlC-like cupins"/>
    <property type="match status" value="1"/>
</dbReference>
<keyword evidence="2" id="KW-1185">Reference proteome</keyword>
<proteinExistence type="predicted"/>
<dbReference type="OrthoDB" id="1467537at2"/>
<comment type="caution">
    <text evidence="1">The sequence shown here is derived from an EMBL/GenBank/DDBJ whole genome shotgun (WGS) entry which is preliminary data.</text>
</comment>
<dbReference type="AlphaFoldDB" id="A0A6N6M6F6"/>
<gene>
    <name evidence="1" type="ORF">F3059_07685</name>
</gene>
<evidence type="ECO:0000313" key="2">
    <source>
        <dbReference type="Proteomes" id="UP000435357"/>
    </source>
</evidence>
<dbReference type="Proteomes" id="UP000435357">
    <property type="component" value="Unassembled WGS sequence"/>
</dbReference>